<proteinExistence type="inferred from homology"/>
<evidence type="ECO:0000313" key="7">
    <source>
        <dbReference type="EMBL" id="MCQ9209057.1"/>
    </source>
</evidence>
<feature type="transmembrane region" description="Helical" evidence="6">
    <location>
        <begin position="198"/>
        <end position="221"/>
    </location>
</feature>
<feature type="transmembrane region" description="Helical" evidence="6">
    <location>
        <begin position="172"/>
        <end position="191"/>
    </location>
</feature>
<evidence type="ECO:0000313" key="8">
    <source>
        <dbReference type="Proteomes" id="UP001059480"/>
    </source>
</evidence>
<keyword evidence="3 6" id="KW-0812">Transmembrane</keyword>
<comment type="subcellular location">
    <subcellularLocation>
        <location evidence="1">Endomembrane system</location>
        <topology evidence="1">Multi-pass membrane protein</topology>
    </subcellularLocation>
</comment>
<dbReference type="Proteomes" id="UP001059480">
    <property type="component" value="Unassembled WGS sequence"/>
</dbReference>
<dbReference type="NCBIfam" id="TIGR01065">
    <property type="entry name" value="hlyIII"/>
    <property type="match status" value="1"/>
</dbReference>
<name>A0ABT1WL40_9LACT</name>
<accession>A0ABT1WL40</accession>
<evidence type="ECO:0000256" key="3">
    <source>
        <dbReference type="ARBA" id="ARBA00022692"/>
    </source>
</evidence>
<dbReference type="PANTHER" id="PTHR20855:SF129">
    <property type="entry name" value="HEMOLYSIN-3 HOMOLOG"/>
    <property type="match status" value="1"/>
</dbReference>
<keyword evidence="8" id="KW-1185">Reference proteome</keyword>
<protein>
    <submittedName>
        <fullName evidence="7">Hemolysin III family protein</fullName>
    </submittedName>
</protein>
<comment type="similarity">
    <text evidence="2">Belongs to the UPF0073 (Hly-III) family.</text>
</comment>
<feature type="transmembrane region" description="Helical" evidence="6">
    <location>
        <begin position="57"/>
        <end position="77"/>
    </location>
</feature>
<dbReference type="RefSeq" id="WP_256944170.1">
    <property type="nucleotide sequence ID" value="NZ_JANHNZ010000001.1"/>
</dbReference>
<dbReference type="InterPro" id="IPR005744">
    <property type="entry name" value="Hy-lIII"/>
</dbReference>
<evidence type="ECO:0000256" key="1">
    <source>
        <dbReference type="ARBA" id="ARBA00004127"/>
    </source>
</evidence>
<dbReference type="PANTHER" id="PTHR20855">
    <property type="entry name" value="ADIPOR/PROGESTIN RECEPTOR-RELATED"/>
    <property type="match status" value="1"/>
</dbReference>
<dbReference type="EMBL" id="JANHNZ010000001">
    <property type="protein sequence ID" value="MCQ9209057.1"/>
    <property type="molecule type" value="Genomic_DNA"/>
</dbReference>
<reference evidence="7" key="2">
    <citation type="journal article" date="2023" name="Curr. Microbiol.">
        <title>Granulicatella seriolae sp. nov., a Novel Facultative Anaerobe Isolated from Yellowtail Marine Fish.</title>
        <authorList>
            <person name="Lee M."/>
            <person name="Choi Y.J."/>
            <person name="Farooq A."/>
            <person name="Jeong J.B."/>
            <person name="Jung M.Y."/>
        </authorList>
    </citation>
    <scope>NUCLEOTIDE SEQUENCE</scope>
    <source>
        <strain evidence="7">S8</strain>
    </source>
</reference>
<evidence type="ECO:0000256" key="4">
    <source>
        <dbReference type="ARBA" id="ARBA00022989"/>
    </source>
</evidence>
<reference evidence="7" key="1">
    <citation type="submission" date="2022-07" db="EMBL/GenBank/DDBJ databases">
        <authorList>
            <person name="Jung M.-Y."/>
            <person name="Lee M."/>
        </authorList>
    </citation>
    <scope>NUCLEOTIDE SEQUENCE</scope>
    <source>
        <strain evidence="7">S8</strain>
    </source>
</reference>
<reference evidence="7" key="3">
    <citation type="journal article" date="2023" name="Microbiol. Resour. Announc.">
        <title>Draft Genome Sequence of Granulicatella sp. Strain S8, Isolated from a Marine Fish, Seriola quinqueradiata.</title>
        <authorList>
            <person name="Lee M."/>
            <person name="Farooq A."/>
            <person name="Jeong J.B."/>
            <person name="Jung M.Y."/>
        </authorList>
    </citation>
    <scope>NUCLEOTIDE SEQUENCE</scope>
    <source>
        <strain evidence="7">S8</strain>
    </source>
</reference>
<feature type="transmembrane region" description="Helical" evidence="6">
    <location>
        <begin position="123"/>
        <end position="141"/>
    </location>
</feature>
<feature type="transmembrane region" description="Helical" evidence="6">
    <location>
        <begin position="20"/>
        <end position="45"/>
    </location>
</feature>
<evidence type="ECO:0000256" key="5">
    <source>
        <dbReference type="ARBA" id="ARBA00023136"/>
    </source>
</evidence>
<sequence>MTDLTKTKKVYPIQSKKSVIVGEVLNAVTHGIGVGLSITALILLILKALQVNNTTALASFIVYGSSLILLFLASTLYHSLKFTRAAKYLQRFDHSSIYVLIAGTYTPFCLLGIGGSFGRGICIAIWAFAIGGIIIETFFLEKLSKISVFLYLAMGWAVIFTIRPLYESIGWGGIFFLVMGGVSYSLGTIFYRKKYNNLYHVLWHLFVLAGAIFMFFAVFYYL</sequence>
<feature type="transmembrane region" description="Helical" evidence="6">
    <location>
        <begin position="97"/>
        <end position="117"/>
    </location>
</feature>
<organism evidence="7 8">
    <name type="scientific">Granulicatella seriolae</name>
    <dbReference type="NCBI Taxonomy" id="2967226"/>
    <lineage>
        <taxon>Bacteria</taxon>
        <taxon>Bacillati</taxon>
        <taxon>Bacillota</taxon>
        <taxon>Bacilli</taxon>
        <taxon>Lactobacillales</taxon>
        <taxon>Carnobacteriaceae</taxon>
        <taxon>Granulicatella</taxon>
    </lineage>
</organism>
<keyword evidence="5 6" id="KW-0472">Membrane</keyword>
<comment type="caution">
    <text evidence="7">The sequence shown here is derived from an EMBL/GenBank/DDBJ whole genome shotgun (WGS) entry which is preliminary data.</text>
</comment>
<keyword evidence="4 6" id="KW-1133">Transmembrane helix</keyword>
<evidence type="ECO:0000256" key="6">
    <source>
        <dbReference type="SAM" id="Phobius"/>
    </source>
</evidence>
<dbReference type="InterPro" id="IPR004254">
    <property type="entry name" value="AdipoR/HlyIII-related"/>
</dbReference>
<dbReference type="Pfam" id="PF03006">
    <property type="entry name" value="HlyIII"/>
    <property type="match status" value="1"/>
</dbReference>
<gene>
    <name evidence="7" type="ORF">NPA36_00555</name>
</gene>
<evidence type="ECO:0000256" key="2">
    <source>
        <dbReference type="ARBA" id="ARBA00008488"/>
    </source>
</evidence>
<feature type="transmembrane region" description="Helical" evidence="6">
    <location>
        <begin position="148"/>
        <end position="166"/>
    </location>
</feature>